<dbReference type="EMBL" id="CAJHJT010000012">
    <property type="protein sequence ID" value="CAD7000094.1"/>
    <property type="molecule type" value="Genomic_DNA"/>
</dbReference>
<evidence type="ECO:0000256" key="1">
    <source>
        <dbReference type="ARBA" id="ARBA00004651"/>
    </source>
</evidence>
<sequence length="153" mass="17261">MRIQHRLSVLVERHNKIIDLCSDFAAEFSLIILMHFLSAALVLCFSILDLMLNSASIGVLTYIFYSIAALTQLVLYCIGGTYVSESSLSIAEVIYDVDWYKCDVRTRRMLLLMMCRAQRAKTIAVPFFTPSLPAFRSIVSTAGSYITLLKTFI</sequence>
<evidence type="ECO:0000256" key="5">
    <source>
        <dbReference type="ARBA" id="ARBA00022725"/>
    </source>
</evidence>
<evidence type="ECO:0000256" key="6">
    <source>
        <dbReference type="ARBA" id="ARBA00022989"/>
    </source>
</evidence>
<evidence type="ECO:0000256" key="3">
    <source>
        <dbReference type="ARBA" id="ARBA00022606"/>
    </source>
</evidence>
<keyword evidence="4 10" id="KW-0812">Transmembrane</keyword>
<organism evidence="11 12">
    <name type="scientific">Ceratitis capitata</name>
    <name type="common">Mediterranean fruit fly</name>
    <name type="synonym">Tephritis capitata</name>
    <dbReference type="NCBI Taxonomy" id="7213"/>
    <lineage>
        <taxon>Eukaryota</taxon>
        <taxon>Metazoa</taxon>
        <taxon>Ecdysozoa</taxon>
        <taxon>Arthropoda</taxon>
        <taxon>Hexapoda</taxon>
        <taxon>Insecta</taxon>
        <taxon>Pterygota</taxon>
        <taxon>Neoptera</taxon>
        <taxon>Endopterygota</taxon>
        <taxon>Diptera</taxon>
        <taxon>Brachycera</taxon>
        <taxon>Muscomorpha</taxon>
        <taxon>Tephritoidea</taxon>
        <taxon>Tephritidae</taxon>
        <taxon>Ceratitis</taxon>
        <taxon>Ceratitis</taxon>
    </lineage>
</organism>
<keyword evidence="12" id="KW-1185">Reference proteome</keyword>
<keyword evidence="5" id="KW-0552">Olfaction</keyword>
<dbReference type="AlphaFoldDB" id="A0A811UMU4"/>
<keyword evidence="6 10" id="KW-1133">Transmembrane helix</keyword>
<keyword evidence="8" id="KW-0675">Receptor</keyword>
<evidence type="ECO:0000256" key="9">
    <source>
        <dbReference type="ARBA" id="ARBA00023224"/>
    </source>
</evidence>
<protein>
    <submittedName>
        <fullName evidence="11">(Mediterranean fruit fly) hypothetical protein</fullName>
    </submittedName>
</protein>
<name>A0A811UMU4_CERCA</name>
<dbReference type="InterPro" id="IPR004117">
    <property type="entry name" value="7tm6_olfct_rcpt"/>
</dbReference>
<dbReference type="Pfam" id="PF02949">
    <property type="entry name" value="7tm_6"/>
    <property type="match status" value="1"/>
</dbReference>
<dbReference type="OrthoDB" id="8185860at2759"/>
<evidence type="ECO:0000256" key="7">
    <source>
        <dbReference type="ARBA" id="ARBA00023136"/>
    </source>
</evidence>
<dbReference type="GO" id="GO:0005549">
    <property type="term" value="F:odorant binding"/>
    <property type="evidence" value="ECO:0007669"/>
    <property type="project" value="InterPro"/>
</dbReference>
<proteinExistence type="predicted"/>
<evidence type="ECO:0000313" key="12">
    <source>
        <dbReference type="Proteomes" id="UP000606786"/>
    </source>
</evidence>
<dbReference type="GO" id="GO:0004984">
    <property type="term" value="F:olfactory receptor activity"/>
    <property type="evidence" value="ECO:0007669"/>
    <property type="project" value="InterPro"/>
</dbReference>
<dbReference type="PANTHER" id="PTHR21137:SF26">
    <property type="entry name" value="ODORANT RECEPTOR 10A-RELATED"/>
    <property type="match status" value="1"/>
</dbReference>
<evidence type="ECO:0000256" key="10">
    <source>
        <dbReference type="SAM" id="Phobius"/>
    </source>
</evidence>
<dbReference type="Proteomes" id="UP000606786">
    <property type="component" value="Unassembled WGS sequence"/>
</dbReference>
<keyword evidence="3" id="KW-0716">Sensory transduction</keyword>
<keyword evidence="9" id="KW-0807">Transducer</keyword>
<accession>A0A811UMU4</accession>
<keyword evidence="2" id="KW-1003">Cell membrane</keyword>
<dbReference type="GO" id="GO:0005886">
    <property type="term" value="C:plasma membrane"/>
    <property type="evidence" value="ECO:0007669"/>
    <property type="project" value="UniProtKB-SubCell"/>
</dbReference>
<evidence type="ECO:0000256" key="8">
    <source>
        <dbReference type="ARBA" id="ARBA00023170"/>
    </source>
</evidence>
<evidence type="ECO:0000313" key="11">
    <source>
        <dbReference type="EMBL" id="CAD7000094.1"/>
    </source>
</evidence>
<keyword evidence="7 10" id="KW-0472">Membrane</keyword>
<feature type="transmembrane region" description="Helical" evidence="10">
    <location>
        <begin position="54"/>
        <end position="78"/>
    </location>
</feature>
<dbReference type="PANTHER" id="PTHR21137">
    <property type="entry name" value="ODORANT RECEPTOR"/>
    <property type="match status" value="1"/>
</dbReference>
<dbReference type="GO" id="GO:0007165">
    <property type="term" value="P:signal transduction"/>
    <property type="evidence" value="ECO:0007669"/>
    <property type="project" value="UniProtKB-KW"/>
</dbReference>
<gene>
    <name evidence="11" type="ORF">CCAP1982_LOCUS8592</name>
</gene>
<evidence type="ECO:0000256" key="4">
    <source>
        <dbReference type="ARBA" id="ARBA00022692"/>
    </source>
</evidence>
<feature type="transmembrane region" description="Helical" evidence="10">
    <location>
        <begin position="20"/>
        <end position="48"/>
    </location>
</feature>
<evidence type="ECO:0000256" key="2">
    <source>
        <dbReference type="ARBA" id="ARBA00022475"/>
    </source>
</evidence>
<reference evidence="11" key="1">
    <citation type="submission" date="2020-11" db="EMBL/GenBank/DDBJ databases">
        <authorList>
            <person name="Whitehead M."/>
        </authorList>
    </citation>
    <scope>NUCLEOTIDE SEQUENCE</scope>
    <source>
        <strain evidence="11">EGII</strain>
    </source>
</reference>
<comment type="caution">
    <text evidence="11">The sequence shown here is derived from an EMBL/GenBank/DDBJ whole genome shotgun (WGS) entry which is preliminary data.</text>
</comment>
<comment type="subcellular location">
    <subcellularLocation>
        <location evidence="1">Cell membrane</location>
        <topology evidence="1">Multi-pass membrane protein</topology>
    </subcellularLocation>
</comment>